<dbReference type="GO" id="GO:0005840">
    <property type="term" value="C:ribosome"/>
    <property type="evidence" value="ECO:0007669"/>
    <property type="project" value="UniProtKB-KW"/>
</dbReference>
<keyword evidence="1" id="KW-0689">Ribosomal protein</keyword>
<dbReference type="Pfam" id="PF05635">
    <property type="entry name" value="23S_rRNA_IVP"/>
    <property type="match status" value="1"/>
</dbReference>
<dbReference type="PATRIC" id="fig|1872076.5.peg.661"/>
<dbReference type="AlphaFoldDB" id="A0A1E3XF94"/>
<dbReference type="SUPFAM" id="SSF158446">
    <property type="entry name" value="IVS-encoded protein-like"/>
    <property type="match status" value="1"/>
</dbReference>
<gene>
    <name evidence="1" type="ORF">SCARUB_00575</name>
</gene>
<sequence>MSNYTALRNKNRGYMKLEVWQKAVQLFKLVWGTVYIEVKVDYKLRSQIADSAQSVSSNIAEGYSRRSIHEYIQFLYIALASLSETLTRAIGLRETDQISANHFKQIDSLHYEVENKLLRLVESLEVKRDDGSWVNRISENTEESHS</sequence>
<keyword evidence="1" id="KW-0687">Ribonucleoprotein</keyword>
<dbReference type="Proteomes" id="UP000094056">
    <property type="component" value="Unassembled WGS sequence"/>
</dbReference>
<dbReference type="InterPro" id="IPR012657">
    <property type="entry name" value="23S_rRNA-intervening_sequence"/>
</dbReference>
<protein>
    <submittedName>
        <fullName evidence="1">Ribosomal protein</fullName>
    </submittedName>
</protein>
<comment type="caution">
    <text evidence="1">The sequence shown here is derived from an EMBL/GenBank/DDBJ whole genome shotgun (WGS) entry which is preliminary data.</text>
</comment>
<dbReference type="InterPro" id="IPR036583">
    <property type="entry name" value="23S_rRNA_IVS_sf"/>
</dbReference>
<evidence type="ECO:0000313" key="1">
    <source>
        <dbReference type="EMBL" id="ODS34316.1"/>
    </source>
</evidence>
<evidence type="ECO:0000313" key="2">
    <source>
        <dbReference type="Proteomes" id="UP000094056"/>
    </source>
</evidence>
<name>A0A1E3XF94_9BACT</name>
<dbReference type="PANTHER" id="PTHR38471:SF2">
    <property type="entry name" value="FOUR HELIX BUNDLE PROTEIN"/>
    <property type="match status" value="1"/>
</dbReference>
<organism evidence="1 2">
    <name type="scientific">Candidatus Scalindua rubra</name>
    <dbReference type="NCBI Taxonomy" id="1872076"/>
    <lineage>
        <taxon>Bacteria</taxon>
        <taxon>Pseudomonadati</taxon>
        <taxon>Planctomycetota</taxon>
        <taxon>Candidatus Brocadiia</taxon>
        <taxon>Candidatus Brocadiales</taxon>
        <taxon>Candidatus Scalinduaceae</taxon>
        <taxon>Candidatus Scalindua</taxon>
    </lineage>
</organism>
<dbReference type="Gene3D" id="1.20.1440.60">
    <property type="entry name" value="23S rRNA-intervening sequence"/>
    <property type="match status" value="1"/>
</dbReference>
<dbReference type="NCBIfam" id="TIGR02436">
    <property type="entry name" value="four helix bundle protein"/>
    <property type="match status" value="1"/>
</dbReference>
<reference evidence="1 2" key="1">
    <citation type="submission" date="2016-07" db="EMBL/GenBank/DDBJ databases">
        <title>Draft genome of Scalindua rubra, obtained from a brine-seawater interface in the Red Sea, sheds light on salt adaptation in anammox bacteria.</title>
        <authorList>
            <person name="Speth D.R."/>
            <person name="Lagkouvardos I."/>
            <person name="Wang Y."/>
            <person name="Qian P.-Y."/>
            <person name="Dutilh B.E."/>
            <person name="Jetten M.S."/>
        </authorList>
    </citation>
    <scope>NUCLEOTIDE SEQUENCE [LARGE SCALE GENOMIC DNA]</scope>
    <source>
        <strain evidence="1">BSI-1</strain>
    </source>
</reference>
<dbReference type="EMBL" id="MAYW01000009">
    <property type="protein sequence ID" value="ODS34316.1"/>
    <property type="molecule type" value="Genomic_DNA"/>
</dbReference>
<proteinExistence type="predicted"/>
<dbReference type="PANTHER" id="PTHR38471">
    <property type="entry name" value="FOUR HELIX BUNDLE PROTEIN"/>
    <property type="match status" value="1"/>
</dbReference>
<accession>A0A1E3XF94</accession>